<reference evidence="17" key="2">
    <citation type="submission" date="2020-09" db="EMBL/GenBank/DDBJ databases">
        <authorList>
            <person name="Sun Q."/>
            <person name="Zhou Y."/>
        </authorList>
    </citation>
    <scope>NUCLEOTIDE SEQUENCE</scope>
    <source>
        <strain evidence="17">CGMCC 1.15725</strain>
    </source>
</reference>
<dbReference type="SUPFAM" id="SSF109998">
    <property type="entry name" value="Triger factor/SurA peptide-binding domain-like"/>
    <property type="match status" value="1"/>
</dbReference>
<comment type="caution">
    <text evidence="17">The sequence shown here is derived from an EMBL/GenBank/DDBJ whole genome shotgun (WGS) entry which is preliminary data.</text>
</comment>
<dbReference type="Gene3D" id="1.10.4030.10">
    <property type="entry name" value="Porin chaperone SurA, peptide-binding domain"/>
    <property type="match status" value="1"/>
</dbReference>
<dbReference type="InterPro" id="IPR052029">
    <property type="entry name" value="PpiD_chaperone"/>
</dbReference>
<dbReference type="InterPro" id="IPR027304">
    <property type="entry name" value="Trigger_fact/SurA_dom_sf"/>
</dbReference>
<evidence type="ECO:0000256" key="15">
    <source>
        <dbReference type="SAM" id="Phobius"/>
    </source>
</evidence>
<organism evidence="17 18">
    <name type="scientific">Aliidongia dinghuensis</name>
    <dbReference type="NCBI Taxonomy" id="1867774"/>
    <lineage>
        <taxon>Bacteria</taxon>
        <taxon>Pseudomonadati</taxon>
        <taxon>Pseudomonadota</taxon>
        <taxon>Alphaproteobacteria</taxon>
        <taxon>Rhodospirillales</taxon>
        <taxon>Dongiaceae</taxon>
        <taxon>Aliidongia</taxon>
    </lineage>
</organism>
<evidence type="ECO:0000256" key="11">
    <source>
        <dbReference type="ARBA" id="ARBA00038408"/>
    </source>
</evidence>
<dbReference type="EMBL" id="BMJQ01000004">
    <property type="protein sequence ID" value="GGF15048.1"/>
    <property type="molecule type" value="Genomic_DNA"/>
</dbReference>
<evidence type="ECO:0000256" key="6">
    <source>
        <dbReference type="ARBA" id="ARBA00022989"/>
    </source>
</evidence>
<evidence type="ECO:0000256" key="2">
    <source>
        <dbReference type="ARBA" id="ARBA00018370"/>
    </source>
</evidence>
<evidence type="ECO:0000313" key="17">
    <source>
        <dbReference type="EMBL" id="GGF15048.1"/>
    </source>
</evidence>
<evidence type="ECO:0000256" key="7">
    <source>
        <dbReference type="ARBA" id="ARBA00023136"/>
    </source>
</evidence>
<protein>
    <recommendedName>
        <fullName evidence="2">Parvulin-like PPIase</fullName>
    </recommendedName>
    <alternativeName>
        <fullName evidence="9">Peptidyl-prolyl cis-trans isomerase plp</fullName>
    </alternativeName>
    <alternativeName>
        <fullName evidence="12">Periplasmic chaperone PpiD</fullName>
    </alternativeName>
    <alternativeName>
        <fullName evidence="13">Periplasmic folding chaperone</fullName>
    </alternativeName>
    <alternativeName>
        <fullName evidence="10">Rotamase plp</fullName>
    </alternativeName>
</protein>
<dbReference type="Gene3D" id="3.10.50.40">
    <property type="match status" value="1"/>
</dbReference>
<comment type="similarity">
    <text evidence="11">Belongs to the PpiD chaperone family.</text>
</comment>
<reference evidence="17" key="1">
    <citation type="journal article" date="2014" name="Int. J. Syst. Evol. Microbiol.">
        <title>Complete genome sequence of Corynebacterium casei LMG S-19264T (=DSM 44701T), isolated from a smear-ripened cheese.</title>
        <authorList>
            <consortium name="US DOE Joint Genome Institute (JGI-PGF)"/>
            <person name="Walter F."/>
            <person name="Albersmeier A."/>
            <person name="Kalinowski J."/>
            <person name="Ruckert C."/>
        </authorList>
    </citation>
    <scope>NUCLEOTIDE SEQUENCE</scope>
    <source>
        <strain evidence="17">CGMCC 1.15725</strain>
    </source>
</reference>
<accession>A0A8J3E301</accession>
<gene>
    <name evidence="17" type="ORF">GCM10011611_21020</name>
</gene>
<dbReference type="Proteomes" id="UP000646365">
    <property type="component" value="Unassembled WGS sequence"/>
</dbReference>
<dbReference type="PANTHER" id="PTHR47529:SF1">
    <property type="entry name" value="PERIPLASMIC CHAPERONE PPID"/>
    <property type="match status" value="1"/>
</dbReference>
<evidence type="ECO:0000259" key="16">
    <source>
        <dbReference type="PROSITE" id="PS50198"/>
    </source>
</evidence>
<dbReference type="InterPro" id="IPR000297">
    <property type="entry name" value="PPIase_PpiC"/>
</dbReference>
<evidence type="ECO:0000256" key="5">
    <source>
        <dbReference type="ARBA" id="ARBA00022692"/>
    </source>
</evidence>
<dbReference type="SUPFAM" id="SSF54534">
    <property type="entry name" value="FKBP-like"/>
    <property type="match status" value="1"/>
</dbReference>
<sequence>MLQFIRSKAGSFIVKVLFVLLILSFGIWGIGDFLRQTPQDTTVATVGSHKITGDVVQRTVRQQVERMRQQFGGNFDMEQAKAFGVIDRAVDGLISQTVLDQEAERLNLAVGDKEVGLLIQNEPAFKNAQGQFDRGSFVMRLNQAGYTEQSFVALLRSEQPRIDLATVAGGGAKAPEALADLIYRLRGEKRVADWVFLPSNAVKDIPAPDDAAIKAYYDAHHDAFTAPEYRGFTALALTPADVAGDVKIDEAQLKDEYAKRADEFTKPEKRHLLQMIFKDEKAAQDAEAELAQGKDFVKLAQDLTKADPSATDLGSVTAKQLPQELAGPVFAAKDGEVVKPVQTAFGWHVVKIAGIEPGGGKSFEEVRPQLEAEARHEAESDALYALSNKVEDAIAAGADIPTIAQQFKLKPYTVKTADANGQDPDGKPLPEYTIAADALIKTAFQTSQGQTSGLEQVPNGSFYLVRTDTVTPPTLKPLDTIKEQVKAAWTDDQRAAKVAAQAKALADQVKPDEPLAKLAAAQKLQLSTTKPFIRTAPGNQAGVPASVVAKMFDLKPGGVAAVQAPDGQFVAQLKEIQPVDPAADKAGVDALDGQLTQQIGEDMLSEFDQALRKLHPVVVRRDRIATLF</sequence>
<dbReference type="Pfam" id="PF13145">
    <property type="entry name" value="Rotamase_2"/>
    <property type="match status" value="2"/>
</dbReference>
<evidence type="ECO:0000256" key="14">
    <source>
        <dbReference type="PROSITE-ProRule" id="PRU00278"/>
    </source>
</evidence>
<keyword evidence="18" id="KW-1185">Reference proteome</keyword>
<name>A0A8J3E301_9PROT</name>
<dbReference type="RefSeq" id="WP_189045294.1">
    <property type="nucleotide sequence ID" value="NZ_BMJQ01000004.1"/>
</dbReference>
<dbReference type="Pfam" id="PF13624">
    <property type="entry name" value="SurA_N_3"/>
    <property type="match status" value="1"/>
</dbReference>
<keyword evidence="8" id="KW-0143">Chaperone</keyword>
<proteinExistence type="inferred from homology"/>
<evidence type="ECO:0000256" key="8">
    <source>
        <dbReference type="ARBA" id="ARBA00023186"/>
    </source>
</evidence>
<dbReference type="GO" id="GO:0003755">
    <property type="term" value="F:peptidyl-prolyl cis-trans isomerase activity"/>
    <property type="evidence" value="ECO:0007669"/>
    <property type="project" value="UniProtKB-KW"/>
</dbReference>
<keyword evidence="3" id="KW-1003">Cell membrane</keyword>
<dbReference type="InterPro" id="IPR046357">
    <property type="entry name" value="PPIase_dom_sf"/>
</dbReference>
<evidence type="ECO:0000256" key="9">
    <source>
        <dbReference type="ARBA" id="ARBA00030642"/>
    </source>
</evidence>
<evidence type="ECO:0000256" key="13">
    <source>
        <dbReference type="ARBA" id="ARBA00042775"/>
    </source>
</evidence>
<keyword evidence="5 15" id="KW-0812">Transmembrane</keyword>
<keyword evidence="6 15" id="KW-1133">Transmembrane helix</keyword>
<evidence type="ECO:0000256" key="10">
    <source>
        <dbReference type="ARBA" id="ARBA00031484"/>
    </source>
</evidence>
<evidence type="ECO:0000256" key="4">
    <source>
        <dbReference type="ARBA" id="ARBA00022519"/>
    </source>
</evidence>
<keyword evidence="4" id="KW-0997">Cell inner membrane</keyword>
<keyword evidence="14" id="KW-0697">Rotamase</keyword>
<keyword evidence="14 17" id="KW-0413">Isomerase</keyword>
<keyword evidence="7 15" id="KW-0472">Membrane</keyword>
<evidence type="ECO:0000256" key="12">
    <source>
        <dbReference type="ARBA" id="ARBA00040743"/>
    </source>
</evidence>
<evidence type="ECO:0000313" key="18">
    <source>
        <dbReference type="Proteomes" id="UP000646365"/>
    </source>
</evidence>
<evidence type="ECO:0000256" key="1">
    <source>
        <dbReference type="ARBA" id="ARBA00004382"/>
    </source>
</evidence>
<dbReference type="GO" id="GO:0005886">
    <property type="term" value="C:plasma membrane"/>
    <property type="evidence" value="ECO:0007669"/>
    <property type="project" value="UniProtKB-SubCell"/>
</dbReference>
<evidence type="ECO:0000256" key="3">
    <source>
        <dbReference type="ARBA" id="ARBA00022475"/>
    </source>
</evidence>
<dbReference type="PANTHER" id="PTHR47529">
    <property type="entry name" value="PEPTIDYL-PROLYL CIS-TRANS ISOMERASE D"/>
    <property type="match status" value="1"/>
</dbReference>
<comment type="subcellular location">
    <subcellularLocation>
        <location evidence="1">Cell inner membrane</location>
        <topology evidence="1">Single-pass type II membrane protein</topology>
        <orientation evidence="1">Periplasmic side</orientation>
    </subcellularLocation>
</comment>
<feature type="domain" description="PpiC" evidence="16">
    <location>
        <begin position="267"/>
        <end position="354"/>
    </location>
</feature>
<dbReference type="AlphaFoldDB" id="A0A8J3E301"/>
<feature type="transmembrane region" description="Helical" evidence="15">
    <location>
        <begin position="12"/>
        <end position="31"/>
    </location>
</feature>
<dbReference type="PROSITE" id="PS50198">
    <property type="entry name" value="PPIC_PPIASE_2"/>
    <property type="match status" value="1"/>
</dbReference>